<sequence length="162" mass="16996">MTAPADVSPGDFRAVLGSYATGVTVVTTRAPDGEPVGLTVNSFTSVSLDPPLVLFCLDREAGSLPAFETADGFAVNILSADQAAVSNRFADPQAARFDGEGVADWSTGAPILADALAALDCTVHARHDGGDHIILVGRVRRLAVLSDDEPLIYWRGVYRKLG</sequence>
<dbReference type="GO" id="GO:0010181">
    <property type="term" value="F:FMN binding"/>
    <property type="evidence" value="ECO:0007669"/>
    <property type="project" value="InterPro"/>
</dbReference>
<evidence type="ECO:0000259" key="3">
    <source>
        <dbReference type="SMART" id="SM00903"/>
    </source>
</evidence>
<evidence type="ECO:0000313" key="4">
    <source>
        <dbReference type="EMBL" id="SDF14645.1"/>
    </source>
</evidence>
<dbReference type="InterPro" id="IPR012349">
    <property type="entry name" value="Split_barrel_FMN-bd"/>
</dbReference>
<protein>
    <submittedName>
        <fullName evidence="4">NADH-FMN oxidoreductase RutF, flavin reductase (DIM6/NTAB) family</fullName>
    </submittedName>
</protein>
<dbReference type="InterPro" id="IPR050268">
    <property type="entry name" value="NADH-dep_flavin_reductase"/>
</dbReference>
<keyword evidence="2" id="KW-0560">Oxidoreductase</keyword>
<name>A0A8G2EU45_9PROT</name>
<comment type="caution">
    <text evidence="4">The sequence shown here is derived from an EMBL/GenBank/DDBJ whole genome shotgun (WGS) entry which is preliminary data.</text>
</comment>
<proteinExistence type="inferred from homology"/>
<evidence type="ECO:0000313" key="5">
    <source>
        <dbReference type="Proteomes" id="UP000198615"/>
    </source>
</evidence>
<evidence type="ECO:0000256" key="2">
    <source>
        <dbReference type="ARBA" id="ARBA00023002"/>
    </source>
</evidence>
<dbReference type="SUPFAM" id="SSF50475">
    <property type="entry name" value="FMN-binding split barrel"/>
    <property type="match status" value="1"/>
</dbReference>
<dbReference type="GO" id="GO:0042602">
    <property type="term" value="F:riboflavin reductase (NADPH) activity"/>
    <property type="evidence" value="ECO:0007669"/>
    <property type="project" value="TreeGrafter"/>
</dbReference>
<dbReference type="InterPro" id="IPR002563">
    <property type="entry name" value="Flavin_Rdtase-like_dom"/>
</dbReference>
<dbReference type="PANTHER" id="PTHR30466">
    <property type="entry name" value="FLAVIN REDUCTASE"/>
    <property type="match status" value="1"/>
</dbReference>
<dbReference type="PANTHER" id="PTHR30466:SF11">
    <property type="entry name" value="FLAVIN-DEPENDENT MONOOXYGENASE, REDUCTASE SUBUNIT HSAB"/>
    <property type="match status" value="1"/>
</dbReference>
<feature type="domain" description="Flavin reductase like" evidence="3">
    <location>
        <begin position="16"/>
        <end position="160"/>
    </location>
</feature>
<dbReference type="Gene3D" id="2.30.110.10">
    <property type="entry name" value="Electron Transport, Fmn-binding Protein, Chain A"/>
    <property type="match status" value="1"/>
</dbReference>
<evidence type="ECO:0000256" key="1">
    <source>
        <dbReference type="ARBA" id="ARBA00008898"/>
    </source>
</evidence>
<reference evidence="4 5" key="1">
    <citation type="submission" date="2016-10" db="EMBL/GenBank/DDBJ databases">
        <authorList>
            <person name="Varghese N."/>
            <person name="Submissions S."/>
        </authorList>
    </citation>
    <scope>NUCLEOTIDE SEQUENCE [LARGE SCALE GENOMIC DNA]</scope>
    <source>
        <strain evidence="4 5">DSM 18839</strain>
    </source>
</reference>
<dbReference type="Pfam" id="PF01613">
    <property type="entry name" value="Flavin_Reduct"/>
    <property type="match status" value="1"/>
</dbReference>
<organism evidence="4 5">
    <name type="scientific">Thalassobaculum litoreum DSM 18839</name>
    <dbReference type="NCBI Taxonomy" id="1123362"/>
    <lineage>
        <taxon>Bacteria</taxon>
        <taxon>Pseudomonadati</taxon>
        <taxon>Pseudomonadota</taxon>
        <taxon>Alphaproteobacteria</taxon>
        <taxon>Rhodospirillales</taxon>
        <taxon>Thalassobaculaceae</taxon>
        <taxon>Thalassobaculum</taxon>
    </lineage>
</organism>
<accession>A0A8G2EU45</accession>
<dbReference type="AlphaFoldDB" id="A0A8G2EU45"/>
<keyword evidence="5" id="KW-1185">Reference proteome</keyword>
<comment type="similarity">
    <text evidence="1">Belongs to the non-flavoprotein flavin reductase family.</text>
</comment>
<gene>
    <name evidence="4" type="ORF">SAMN05660686_00450</name>
</gene>
<dbReference type="OrthoDB" id="9792858at2"/>
<dbReference type="RefSeq" id="WP_028794746.1">
    <property type="nucleotide sequence ID" value="NZ_FNBW01000001.1"/>
</dbReference>
<dbReference type="EMBL" id="FNBW01000001">
    <property type="protein sequence ID" value="SDF14645.1"/>
    <property type="molecule type" value="Genomic_DNA"/>
</dbReference>
<dbReference type="Proteomes" id="UP000198615">
    <property type="component" value="Unassembled WGS sequence"/>
</dbReference>
<dbReference type="SMART" id="SM00903">
    <property type="entry name" value="Flavin_Reduct"/>
    <property type="match status" value="1"/>
</dbReference>